<gene>
    <name evidence="4" type="ORF">KDA82_01740</name>
</gene>
<evidence type="ECO:0000313" key="5">
    <source>
        <dbReference type="Proteomes" id="UP000675554"/>
    </source>
</evidence>
<comment type="caution">
    <text evidence="4">The sequence shown here is derived from an EMBL/GenBank/DDBJ whole genome shotgun (WGS) entry which is preliminary data.</text>
</comment>
<evidence type="ECO:0000259" key="3">
    <source>
        <dbReference type="Pfam" id="PF14145"/>
    </source>
</evidence>
<evidence type="ECO:0000256" key="1">
    <source>
        <dbReference type="SAM" id="MobiDB-lite"/>
    </source>
</evidence>
<dbReference type="EMBL" id="JAGSMN010000032">
    <property type="protein sequence ID" value="MBR7671780.1"/>
    <property type="molecule type" value="Genomic_DNA"/>
</dbReference>
<keyword evidence="2" id="KW-0812">Transmembrane</keyword>
<feature type="region of interest" description="Disordered" evidence="1">
    <location>
        <begin position="1"/>
        <end position="25"/>
    </location>
</feature>
<keyword evidence="2" id="KW-0472">Membrane</keyword>
<name>A0A8T4IK45_9ACTN</name>
<sequence length="117" mass="13272">MRVTGPDQDPESGPEPESGARRARKASLTVHVGHEELVIRQRYETVSIVNDILIAAWFIVGSVMFFSPDWTRTGTWCFLFGSVELLVRPVIRLSRQLHLRRFGSLREGATPESSQDY</sequence>
<protein>
    <submittedName>
        <fullName evidence="4">YrhK family protein</fullName>
    </submittedName>
</protein>
<accession>A0A8T4IK45</accession>
<organism evidence="4 5">
    <name type="scientific">Streptomyces daliensis</name>
    <dbReference type="NCBI Taxonomy" id="299421"/>
    <lineage>
        <taxon>Bacteria</taxon>
        <taxon>Bacillati</taxon>
        <taxon>Actinomycetota</taxon>
        <taxon>Actinomycetes</taxon>
        <taxon>Kitasatosporales</taxon>
        <taxon>Streptomycetaceae</taxon>
        <taxon>Streptomyces</taxon>
    </lineage>
</organism>
<evidence type="ECO:0000313" key="4">
    <source>
        <dbReference type="EMBL" id="MBR7671780.1"/>
    </source>
</evidence>
<reference evidence="4" key="1">
    <citation type="submission" date="2021-04" db="EMBL/GenBank/DDBJ databases">
        <title>Sequencing of actinobacteria type strains.</title>
        <authorList>
            <person name="Nguyen G.-S."/>
            <person name="Wentzel A."/>
        </authorList>
    </citation>
    <scope>NUCLEOTIDE SEQUENCE</scope>
    <source>
        <strain evidence="4">DSM 42095</strain>
    </source>
</reference>
<proteinExistence type="predicted"/>
<feature type="transmembrane region" description="Helical" evidence="2">
    <location>
        <begin position="48"/>
        <end position="67"/>
    </location>
</feature>
<dbReference type="Pfam" id="PF14145">
    <property type="entry name" value="YrhK"/>
    <property type="match status" value="1"/>
</dbReference>
<dbReference type="Proteomes" id="UP000675554">
    <property type="component" value="Unassembled WGS sequence"/>
</dbReference>
<keyword evidence="5" id="KW-1185">Reference proteome</keyword>
<keyword evidence="2" id="KW-1133">Transmembrane helix</keyword>
<feature type="domain" description="YrhK" evidence="3">
    <location>
        <begin position="41"/>
        <end position="96"/>
    </location>
</feature>
<dbReference type="AlphaFoldDB" id="A0A8T4IK45"/>
<dbReference type="InterPro" id="IPR025424">
    <property type="entry name" value="YrhK_domain"/>
</dbReference>
<evidence type="ECO:0000256" key="2">
    <source>
        <dbReference type="SAM" id="Phobius"/>
    </source>
</evidence>